<reference evidence="2 3" key="1">
    <citation type="submission" date="2019-01" db="EMBL/GenBank/DDBJ databases">
        <title>Leucobacter muris sp. nov. isolated from the nose of a laboratory mouse.</title>
        <authorList>
            <person name="Benga L."/>
            <person name="Sproeer C."/>
            <person name="Schumann P."/>
            <person name="Verbarg S."/>
            <person name="Bunk B."/>
            <person name="Engelhardt E."/>
            <person name="Benten P.M."/>
            <person name="Sager M."/>
        </authorList>
    </citation>
    <scope>NUCLEOTIDE SEQUENCE [LARGE SCALE GENOMIC DNA]</scope>
    <source>
        <strain evidence="2 3">DSM 101948</strain>
    </source>
</reference>
<dbReference type="InterPro" id="IPR045492">
    <property type="entry name" value="DUF6434"/>
</dbReference>
<evidence type="ECO:0000259" key="1">
    <source>
        <dbReference type="Pfam" id="PF20026"/>
    </source>
</evidence>
<sequence length="189" mass="21324">MTQSSPGSARPALTPGLSGDELRRWYWLKDELSDFARSLGIRATGGKELLTERIAARLDGREFVEPSQRRRTGGRQLAGELTPETLIPAGQRCSQTVRAWMAEQAGPGFHFDAEMRAFFAASDGTQTLQHALDHWVATREQGKRGIDAQFEYNRFTRAWHTAHPDGSREDLLAAWREYRARPVDERGRA</sequence>
<gene>
    <name evidence="2" type="ORF">Leucomu_06960</name>
</gene>
<name>A0ABX5QF93_9MICO</name>
<evidence type="ECO:0000313" key="2">
    <source>
        <dbReference type="EMBL" id="QAB17695.1"/>
    </source>
</evidence>
<dbReference type="Proteomes" id="UP000285768">
    <property type="component" value="Chromosome"/>
</dbReference>
<dbReference type="Pfam" id="PF18953">
    <property type="entry name" value="SAP_new25"/>
    <property type="match status" value="1"/>
</dbReference>
<dbReference type="EMBL" id="CP035037">
    <property type="protein sequence ID" value="QAB17695.1"/>
    <property type="molecule type" value="Genomic_DNA"/>
</dbReference>
<dbReference type="Pfam" id="PF20026">
    <property type="entry name" value="DUF6434"/>
    <property type="match status" value="1"/>
</dbReference>
<evidence type="ECO:0000313" key="3">
    <source>
        <dbReference type="Proteomes" id="UP000285768"/>
    </source>
</evidence>
<organism evidence="2 3">
    <name type="scientific">Leucobacter muris</name>
    <dbReference type="NCBI Taxonomy" id="1935379"/>
    <lineage>
        <taxon>Bacteria</taxon>
        <taxon>Bacillati</taxon>
        <taxon>Actinomycetota</taxon>
        <taxon>Actinomycetes</taxon>
        <taxon>Micrococcales</taxon>
        <taxon>Microbacteriaceae</taxon>
        <taxon>Leucobacter</taxon>
    </lineage>
</organism>
<keyword evidence="3" id="KW-1185">Reference proteome</keyword>
<protein>
    <recommendedName>
        <fullName evidence="1">DUF6434 domain-containing protein</fullName>
    </recommendedName>
</protein>
<dbReference type="RefSeq" id="WP_128386764.1">
    <property type="nucleotide sequence ID" value="NZ_CP035037.1"/>
</dbReference>
<feature type="domain" description="DUF6434" evidence="1">
    <location>
        <begin position="79"/>
        <end position="136"/>
    </location>
</feature>
<accession>A0ABX5QF93</accession>
<proteinExistence type="predicted"/>